<evidence type="ECO:0000313" key="2">
    <source>
        <dbReference type="EMBL" id="KYF66130.1"/>
    </source>
</evidence>
<proteinExistence type="predicted"/>
<dbReference type="OrthoDB" id="5514725at2"/>
<sequence>MSSDETTPKHLRRPRARGAAAAAATATTTTAATADGHDVEETWRQTGRALVVPLDRALTLSALRAAHARLAEVATRQGLAIVEEPLFGLKGDPGEDPPHRWAYEAVLPIRGAASPEGDVTVARIEGGMHLAATTPRGLDDLASLYGRLLGSLLPARKQRLVRPYLLHRAHRLADGQARAPGEPVAVTVYVPAVLSMDPVPMPADGAEA</sequence>
<gene>
    <name evidence="2" type="ORF">BE15_16960</name>
</gene>
<dbReference type="EMBL" id="JEMA01000771">
    <property type="protein sequence ID" value="KYF66130.1"/>
    <property type="molecule type" value="Genomic_DNA"/>
</dbReference>
<comment type="caution">
    <text evidence="2">The sequence shown here is derived from an EMBL/GenBank/DDBJ whole genome shotgun (WGS) entry which is preliminary data.</text>
</comment>
<dbReference type="InterPro" id="IPR011256">
    <property type="entry name" value="Reg_factor_effector_dom_sf"/>
</dbReference>
<dbReference type="AlphaFoldDB" id="A0A150QDT7"/>
<dbReference type="Gene3D" id="3.20.80.10">
    <property type="entry name" value="Regulatory factor, effector binding domain"/>
    <property type="match status" value="1"/>
</dbReference>
<accession>A0A150QDT7</accession>
<organism evidence="2 3">
    <name type="scientific">Sorangium cellulosum</name>
    <name type="common">Polyangium cellulosum</name>
    <dbReference type="NCBI Taxonomy" id="56"/>
    <lineage>
        <taxon>Bacteria</taxon>
        <taxon>Pseudomonadati</taxon>
        <taxon>Myxococcota</taxon>
        <taxon>Polyangia</taxon>
        <taxon>Polyangiales</taxon>
        <taxon>Polyangiaceae</taxon>
        <taxon>Sorangium</taxon>
    </lineage>
</organism>
<feature type="compositionally biased region" description="Low complexity" evidence="1">
    <location>
        <begin position="19"/>
        <end position="34"/>
    </location>
</feature>
<dbReference type="Proteomes" id="UP000075260">
    <property type="component" value="Unassembled WGS sequence"/>
</dbReference>
<reference evidence="2 3" key="1">
    <citation type="submission" date="2014-02" db="EMBL/GenBank/DDBJ databases">
        <title>The small core and large imbalanced accessory genome model reveals a collaborative survival strategy of Sorangium cellulosum strains in nature.</title>
        <authorList>
            <person name="Han K."/>
            <person name="Peng R."/>
            <person name="Blom J."/>
            <person name="Li Y.-Z."/>
        </authorList>
    </citation>
    <scope>NUCLEOTIDE SEQUENCE [LARGE SCALE GENOMIC DNA]</scope>
    <source>
        <strain evidence="2 3">So0008-312</strain>
    </source>
</reference>
<evidence type="ECO:0000313" key="3">
    <source>
        <dbReference type="Proteomes" id="UP000075260"/>
    </source>
</evidence>
<evidence type="ECO:0000256" key="1">
    <source>
        <dbReference type="SAM" id="MobiDB-lite"/>
    </source>
</evidence>
<feature type="region of interest" description="Disordered" evidence="1">
    <location>
        <begin position="1"/>
        <end position="37"/>
    </location>
</feature>
<dbReference type="RefSeq" id="WP_061610716.1">
    <property type="nucleotide sequence ID" value="NZ_JEMA01000771.1"/>
</dbReference>
<evidence type="ECO:0008006" key="4">
    <source>
        <dbReference type="Google" id="ProtNLM"/>
    </source>
</evidence>
<name>A0A150QDT7_SORCE</name>
<protein>
    <recommendedName>
        <fullName evidence="4">Bacterial transcription activator effector binding domain-containing protein</fullName>
    </recommendedName>
</protein>